<evidence type="ECO:0000256" key="1">
    <source>
        <dbReference type="SAM" id="MobiDB-lite"/>
    </source>
</evidence>
<comment type="caution">
    <text evidence="2">The sequence shown here is derived from an EMBL/GenBank/DDBJ whole genome shotgun (WGS) entry which is preliminary data.</text>
</comment>
<dbReference type="Proteomes" id="UP001501222">
    <property type="component" value="Unassembled WGS sequence"/>
</dbReference>
<sequence length="143" mass="15490">MREKAEHRTTTKRLRYQDTVTAGGERYPLLIRRGTVDHRMSESALILGRPTTPVNTQPLSAFRRLICPPTPDMPTKPAIHQLPSDPGSKSKSKSKNENKREPAAAVVAAVPALRLGRAWTDDAEAVTVRANVAADVGFPAVGG</sequence>
<gene>
    <name evidence="2" type="ORF">GCM10022235_15720</name>
</gene>
<keyword evidence="3" id="KW-1185">Reference proteome</keyword>
<proteinExistence type="predicted"/>
<dbReference type="EMBL" id="BAABAA010000002">
    <property type="protein sequence ID" value="GAA3548955.1"/>
    <property type="molecule type" value="Genomic_DNA"/>
</dbReference>
<evidence type="ECO:0000313" key="2">
    <source>
        <dbReference type="EMBL" id="GAA3548955.1"/>
    </source>
</evidence>
<reference evidence="3" key="1">
    <citation type="journal article" date="2019" name="Int. J. Syst. Evol. Microbiol.">
        <title>The Global Catalogue of Microorganisms (GCM) 10K type strain sequencing project: providing services to taxonomists for standard genome sequencing and annotation.</title>
        <authorList>
            <consortium name="The Broad Institute Genomics Platform"/>
            <consortium name="The Broad Institute Genome Sequencing Center for Infectious Disease"/>
            <person name="Wu L."/>
            <person name="Ma J."/>
        </authorList>
    </citation>
    <scope>NUCLEOTIDE SEQUENCE [LARGE SCALE GENOMIC DNA]</scope>
    <source>
        <strain evidence="3">JCM 16928</strain>
    </source>
</reference>
<evidence type="ECO:0000313" key="3">
    <source>
        <dbReference type="Proteomes" id="UP001501222"/>
    </source>
</evidence>
<protein>
    <submittedName>
        <fullName evidence="2">Uncharacterized protein</fullName>
    </submittedName>
</protein>
<organism evidence="2 3">
    <name type="scientific">Kribbella ginsengisoli</name>
    <dbReference type="NCBI Taxonomy" id="363865"/>
    <lineage>
        <taxon>Bacteria</taxon>
        <taxon>Bacillati</taxon>
        <taxon>Actinomycetota</taxon>
        <taxon>Actinomycetes</taxon>
        <taxon>Propionibacteriales</taxon>
        <taxon>Kribbellaceae</taxon>
        <taxon>Kribbella</taxon>
    </lineage>
</organism>
<feature type="region of interest" description="Disordered" evidence="1">
    <location>
        <begin position="66"/>
        <end position="104"/>
    </location>
</feature>
<accession>A0ABP6WEG5</accession>
<name>A0ABP6WEG5_9ACTN</name>